<evidence type="ECO:0008006" key="4">
    <source>
        <dbReference type="Google" id="ProtNLM"/>
    </source>
</evidence>
<feature type="region of interest" description="Disordered" evidence="1">
    <location>
        <begin position="1"/>
        <end position="24"/>
    </location>
</feature>
<organism evidence="2 3">
    <name type="scientific">Pontibacillus salicampi</name>
    <dbReference type="NCBI Taxonomy" id="1449801"/>
    <lineage>
        <taxon>Bacteria</taxon>
        <taxon>Bacillati</taxon>
        <taxon>Bacillota</taxon>
        <taxon>Bacilli</taxon>
        <taxon>Bacillales</taxon>
        <taxon>Bacillaceae</taxon>
        <taxon>Pontibacillus</taxon>
    </lineage>
</organism>
<sequence>MKKRKSIRGSQTPTPTPPPIDPNDLAPECILVDKVYDWVFFANDYENKNFIPDEACRLAVSEALAAGETVTTECTPSDPEDVNVTATIIENGNPGLVRLVWTVPVEVTILINGNVACTFTVTTQFTDEIMLCVPVGITADNINAKATQVICRTDGVLMGPDPFGPMIPVRVVLCKDVQVEFPVKLEVLAKFCFPRPNNIKKPRDIIKCDLSVFEFPEQCPDIFPPANCECQATALARNADTTAMVGGGIMLPGTSDLEAEVCQECSIGDTFFTYSFMEDPDLPGPTPTGTVGPTPSPFDFRFTFEPSSVNTVRCDEATETLTAFGEGTQIFNNGTELVGYQLIIDNTNSTFQIILRNTAGEIVFDSGLVTALTRFEECDTFQDLLDDDM</sequence>
<evidence type="ECO:0000313" key="2">
    <source>
        <dbReference type="EMBL" id="MFC0522009.1"/>
    </source>
</evidence>
<evidence type="ECO:0000313" key="3">
    <source>
        <dbReference type="Proteomes" id="UP001589836"/>
    </source>
</evidence>
<dbReference type="Proteomes" id="UP001589836">
    <property type="component" value="Unassembled WGS sequence"/>
</dbReference>
<evidence type="ECO:0000256" key="1">
    <source>
        <dbReference type="SAM" id="MobiDB-lite"/>
    </source>
</evidence>
<proteinExistence type="predicted"/>
<dbReference type="RefSeq" id="WP_377344487.1">
    <property type="nucleotide sequence ID" value="NZ_JBHLTP010000001.1"/>
</dbReference>
<reference evidence="2 3" key="1">
    <citation type="submission" date="2024-09" db="EMBL/GenBank/DDBJ databases">
        <authorList>
            <person name="Sun Q."/>
            <person name="Mori K."/>
        </authorList>
    </citation>
    <scope>NUCLEOTIDE SEQUENCE [LARGE SCALE GENOMIC DNA]</scope>
    <source>
        <strain evidence="2 3">NCAIM B.02529</strain>
    </source>
</reference>
<keyword evidence="3" id="KW-1185">Reference proteome</keyword>
<name>A0ABV6LI05_9BACI</name>
<accession>A0ABV6LI05</accession>
<dbReference type="EMBL" id="JBHLTP010000001">
    <property type="protein sequence ID" value="MFC0522009.1"/>
    <property type="molecule type" value="Genomic_DNA"/>
</dbReference>
<gene>
    <name evidence="2" type="ORF">ACFFGV_00200</name>
</gene>
<comment type="caution">
    <text evidence="2">The sequence shown here is derived from an EMBL/GenBank/DDBJ whole genome shotgun (WGS) entry which is preliminary data.</text>
</comment>
<protein>
    <recommendedName>
        <fullName evidence="4">DUF3794 domain-containing protein</fullName>
    </recommendedName>
</protein>